<dbReference type="AlphaFoldDB" id="A0A1I7TYV0"/>
<dbReference type="PANTHER" id="PTHR31930:SF2">
    <property type="entry name" value="SERPENTINE RECEPTOR, CLASS R"/>
    <property type="match status" value="1"/>
</dbReference>
<dbReference type="Pfam" id="PF03268">
    <property type="entry name" value="DUF267"/>
    <property type="match status" value="1"/>
</dbReference>
<accession>A0A1I7TYV0</accession>
<dbReference type="InterPro" id="IPR004950">
    <property type="entry name" value="DUF267_CAE_spp"/>
</dbReference>
<keyword evidence="2" id="KW-1185">Reference proteome</keyword>
<organism evidence="2 3">
    <name type="scientific">Caenorhabditis tropicalis</name>
    <dbReference type="NCBI Taxonomy" id="1561998"/>
    <lineage>
        <taxon>Eukaryota</taxon>
        <taxon>Metazoa</taxon>
        <taxon>Ecdysozoa</taxon>
        <taxon>Nematoda</taxon>
        <taxon>Chromadorea</taxon>
        <taxon>Rhabditida</taxon>
        <taxon>Rhabditina</taxon>
        <taxon>Rhabditomorpha</taxon>
        <taxon>Rhabditoidea</taxon>
        <taxon>Rhabditidae</taxon>
        <taxon>Peloderinae</taxon>
        <taxon>Caenorhabditis</taxon>
    </lineage>
</organism>
<dbReference type="eggNOG" id="ENOG502TH5T">
    <property type="taxonomic scope" value="Eukaryota"/>
</dbReference>
<dbReference type="PANTHER" id="PTHR31930">
    <property type="entry name" value="SERPENTINE RECEPTOR, CLASS R"/>
    <property type="match status" value="1"/>
</dbReference>
<evidence type="ECO:0000256" key="1">
    <source>
        <dbReference type="SAM" id="Phobius"/>
    </source>
</evidence>
<keyword evidence="1" id="KW-0472">Membrane</keyword>
<name>A0A1I7TYV0_9PELO</name>
<feature type="transmembrane region" description="Helical" evidence="1">
    <location>
        <begin position="90"/>
        <end position="109"/>
    </location>
</feature>
<feature type="transmembrane region" description="Helical" evidence="1">
    <location>
        <begin position="52"/>
        <end position="70"/>
    </location>
</feature>
<evidence type="ECO:0000313" key="3">
    <source>
        <dbReference type="WBParaSite" id="Csp11.Scaffold629.g13160.t1"/>
    </source>
</evidence>
<feature type="transmembrane region" description="Helical" evidence="1">
    <location>
        <begin position="287"/>
        <end position="307"/>
    </location>
</feature>
<reference evidence="3" key="1">
    <citation type="submission" date="2016-11" db="UniProtKB">
        <authorList>
            <consortium name="WormBaseParasite"/>
        </authorList>
    </citation>
    <scope>IDENTIFICATION</scope>
</reference>
<feature type="transmembrane region" description="Helical" evidence="1">
    <location>
        <begin position="255"/>
        <end position="275"/>
    </location>
</feature>
<feature type="transmembrane region" description="Helical" evidence="1">
    <location>
        <begin position="144"/>
        <end position="165"/>
    </location>
</feature>
<protein>
    <submittedName>
        <fullName evidence="3">Gustatory receptor</fullName>
    </submittedName>
</protein>
<dbReference type="Proteomes" id="UP000095282">
    <property type="component" value="Unplaced"/>
</dbReference>
<evidence type="ECO:0000313" key="2">
    <source>
        <dbReference type="Proteomes" id="UP000095282"/>
    </source>
</evidence>
<keyword evidence="1" id="KW-0812">Transmembrane</keyword>
<dbReference type="STRING" id="1561998.A0A1I7TYV0"/>
<feature type="transmembrane region" description="Helical" evidence="1">
    <location>
        <begin position="185"/>
        <end position="204"/>
    </location>
</feature>
<keyword evidence="1" id="KW-1133">Transmembrane helix</keyword>
<dbReference type="WBParaSite" id="Csp11.Scaffold629.g13160.t1">
    <property type="protein sequence ID" value="Csp11.Scaffold629.g13160.t1"/>
    <property type="gene ID" value="Csp11.Scaffold629.g13160"/>
</dbReference>
<proteinExistence type="predicted"/>
<sequence>MVSPMEKPIPFSEKSDNIDLFGYHKCTVKLTGLDLSPCAAAKHGHGSKICGFLAKLFAYIVIISMFYRAFTFLGEEGKLLSFNWSEANTYGFMGLHAVVCSICVAGWTCNGRLHKHLKQLSHVKTFRIEPKNEIDEYSGLRKKAFFFSLPWLILMGFTSVFNALHEKILWSGAIVPAYKYSLFPALAFLVWFITSTCLTIYVLVNFSMAREIEYFNEELKKASEEKKLKNHSTIADFSFRQNELIKMVKKSNEFLKSYATVAPLFCFFSIINAIYNLSFIGTVPTAYGIGLVLFLANIIGWTILSFLPPAKVQDQLAATATILMESGEFENAEDPKVYPTYRVMVDRSLSIESRIFVVNAFGINSRNLNVAMFLVPNLGPLLMMLRKLFEYNGYNVSS</sequence>